<keyword evidence="8" id="KW-1185">Reference proteome</keyword>
<evidence type="ECO:0000313" key="7">
    <source>
        <dbReference type="EMBL" id="GFS36177.1"/>
    </source>
</evidence>
<dbReference type="Gene3D" id="3.40.50.300">
    <property type="entry name" value="P-loop containing nucleotide triphosphate hydrolases"/>
    <property type="match status" value="1"/>
</dbReference>
<accession>A0A7J0DKM5</accession>
<dbReference type="InterPro" id="IPR027417">
    <property type="entry name" value="P-loop_NTPase"/>
</dbReference>
<dbReference type="SUPFAM" id="SSF52540">
    <property type="entry name" value="P-loop containing nucleoside triphosphate hydrolases"/>
    <property type="match status" value="1"/>
</dbReference>
<evidence type="ECO:0000256" key="4">
    <source>
        <dbReference type="ARBA" id="ARBA00022801"/>
    </source>
</evidence>
<comment type="similarity">
    <text evidence="1">In the C-terminal section; belongs to the peptidase M41 family.</text>
</comment>
<evidence type="ECO:0000256" key="3">
    <source>
        <dbReference type="ARBA" id="ARBA00022670"/>
    </source>
</evidence>
<comment type="similarity">
    <text evidence="2">In the N-terminal section; belongs to the AAA ATPase family.</text>
</comment>
<keyword evidence="4" id="KW-0378">Hydrolase</keyword>
<reference evidence="8" key="1">
    <citation type="submission" date="2019-07" db="EMBL/GenBank/DDBJ databases">
        <title>De Novo Assembly of kiwifruit Actinidia rufa.</title>
        <authorList>
            <person name="Sugita-Konishi S."/>
            <person name="Sato K."/>
            <person name="Mori E."/>
            <person name="Abe Y."/>
            <person name="Kisaki G."/>
            <person name="Hamano K."/>
            <person name="Suezawa K."/>
            <person name="Otani M."/>
            <person name="Fukuda T."/>
            <person name="Manabe T."/>
            <person name="Gomi K."/>
            <person name="Tabuchi M."/>
            <person name="Akimitsu K."/>
            <person name="Kataoka I."/>
        </authorList>
    </citation>
    <scope>NUCLEOTIDE SEQUENCE [LARGE SCALE GENOMIC DNA]</scope>
    <source>
        <strain evidence="8">cv. Fuchu</strain>
    </source>
</reference>
<evidence type="ECO:0000256" key="1">
    <source>
        <dbReference type="ARBA" id="ARBA00010044"/>
    </source>
</evidence>
<name>A0A7J0DKM5_9ERIC</name>
<feature type="domain" description="AAA+ ATPase" evidence="6">
    <location>
        <begin position="105"/>
        <end position="328"/>
    </location>
</feature>
<gene>
    <name evidence="7" type="ORF">Acr_00g0044450</name>
</gene>
<dbReference type="InterPro" id="IPR000642">
    <property type="entry name" value="Peptidase_M41"/>
</dbReference>
<protein>
    <submittedName>
        <fullName evidence="7">FTSH protease 6</fullName>
    </submittedName>
</protein>
<dbReference type="InterPro" id="IPR041569">
    <property type="entry name" value="AAA_lid_3"/>
</dbReference>
<dbReference type="AlphaFoldDB" id="A0A7J0DKM5"/>
<dbReference type="SUPFAM" id="SSF140990">
    <property type="entry name" value="FtsH protease domain-like"/>
    <property type="match status" value="1"/>
</dbReference>
<dbReference type="Pfam" id="PF17862">
    <property type="entry name" value="AAA_lid_3"/>
    <property type="match status" value="1"/>
</dbReference>
<dbReference type="InterPro" id="IPR003959">
    <property type="entry name" value="ATPase_AAA_core"/>
</dbReference>
<evidence type="ECO:0000256" key="2">
    <source>
        <dbReference type="ARBA" id="ARBA00010550"/>
    </source>
</evidence>
<dbReference type="Pfam" id="PF00004">
    <property type="entry name" value="AAA"/>
    <property type="match status" value="1"/>
</dbReference>
<dbReference type="GO" id="GO:0005524">
    <property type="term" value="F:ATP binding"/>
    <property type="evidence" value="ECO:0007669"/>
    <property type="project" value="InterPro"/>
</dbReference>
<dbReference type="SMART" id="SM00382">
    <property type="entry name" value="AAA"/>
    <property type="match status" value="1"/>
</dbReference>
<dbReference type="GO" id="GO:0009535">
    <property type="term" value="C:chloroplast thylakoid membrane"/>
    <property type="evidence" value="ECO:0007669"/>
    <property type="project" value="TreeGrafter"/>
</dbReference>
<dbReference type="EMBL" id="BJWL01000245">
    <property type="protein sequence ID" value="GFS36177.1"/>
    <property type="molecule type" value="Genomic_DNA"/>
</dbReference>
<dbReference type="Gene3D" id="1.20.58.760">
    <property type="entry name" value="Peptidase M41"/>
    <property type="match status" value="1"/>
</dbReference>
<proteinExistence type="inferred from homology"/>
<dbReference type="GO" id="GO:0004176">
    <property type="term" value="F:ATP-dependent peptidase activity"/>
    <property type="evidence" value="ECO:0007669"/>
    <property type="project" value="InterPro"/>
</dbReference>
<dbReference type="Pfam" id="PF01434">
    <property type="entry name" value="Peptidase_M41"/>
    <property type="match status" value="1"/>
</dbReference>
<dbReference type="GO" id="GO:0004222">
    <property type="term" value="F:metalloendopeptidase activity"/>
    <property type="evidence" value="ECO:0007669"/>
    <property type="project" value="InterPro"/>
</dbReference>
<dbReference type="GO" id="GO:0006508">
    <property type="term" value="P:proteolysis"/>
    <property type="evidence" value="ECO:0007669"/>
    <property type="project" value="UniProtKB-KW"/>
</dbReference>
<dbReference type="Proteomes" id="UP000585474">
    <property type="component" value="Unassembled WGS sequence"/>
</dbReference>
<sequence>MNRFENRDWPQSGRGVIIGVGSTYRQTLAIWFVIPRDCFLPKELARKLEGKNVDFAVHPLEVTMAAAILNLLGNLAFPLMLLGSLLLRSSSVNTPGSPNLPFGLGRRDIGQGGLPGTGKTLLAKAIAGETGLPVFSLSGSELIEMFVGVGASRVRDLFNKMKANSPCLVFIDEIDAVGRQRGTGTRGGNDEREQTLNQLLTEMDGFSGNRLPKRDMKVFWLPNGPQNVLTGRYAVNHWIKDLLSSISLSRDLLQNLSLDMFTWDIHKLAEGEKKYQKYTVHSNDKKLDEDVSLSVIALRTLGFNGADLANLMNEADILAGRIGKDKITSKEIDDSIDWKVAGMEGTKMTDGKSKIWVACHEIRHSMVPYSATCRTLTLGHDPVQNVTLIPCGRARGLTGLMPGEDPALVSKKQLFARIVGGLGGRAAEEIIFGETEITTGAAGDLQQITPIARQIGPWVLTDPEVQSSDVVLRMLARNLMSEKLAEDIDTSVHTIIDSSYEIANWG</sequence>
<dbReference type="PANTHER" id="PTHR23076">
    <property type="entry name" value="METALLOPROTEASE M41 FTSH"/>
    <property type="match status" value="1"/>
</dbReference>
<dbReference type="InterPro" id="IPR003593">
    <property type="entry name" value="AAA+_ATPase"/>
</dbReference>
<dbReference type="GO" id="GO:0016887">
    <property type="term" value="F:ATP hydrolysis activity"/>
    <property type="evidence" value="ECO:0007669"/>
    <property type="project" value="InterPro"/>
</dbReference>
<keyword evidence="3 7" id="KW-0645">Protease</keyword>
<comment type="caution">
    <text evidence="7">The sequence shown here is derived from an EMBL/GenBank/DDBJ whole genome shotgun (WGS) entry which is preliminary data.</text>
</comment>
<evidence type="ECO:0000256" key="5">
    <source>
        <dbReference type="ARBA" id="ARBA00022946"/>
    </source>
</evidence>
<evidence type="ECO:0000313" key="8">
    <source>
        <dbReference type="Proteomes" id="UP000585474"/>
    </source>
</evidence>
<dbReference type="OrthoDB" id="1000557at2759"/>
<keyword evidence="5" id="KW-0809">Transit peptide</keyword>
<evidence type="ECO:0000259" key="6">
    <source>
        <dbReference type="SMART" id="SM00382"/>
    </source>
</evidence>
<dbReference type="Gene3D" id="1.10.8.60">
    <property type="match status" value="1"/>
</dbReference>
<organism evidence="7 8">
    <name type="scientific">Actinidia rufa</name>
    <dbReference type="NCBI Taxonomy" id="165716"/>
    <lineage>
        <taxon>Eukaryota</taxon>
        <taxon>Viridiplantae</taxon>
        <taxon>Streptophyta</taxon>
        <taxon>Embryophyta</taxon>
        <taxon>Tracheophyta</taxon>
        <taxon>Spermatophyta</taxon>
        <taxon>Magnoliopsida</taxon>
        <taxon>eudicotyledons</taxon>
        <taxon>Gunneridae</taxon>
        <taxon>Pentapetalae</taxon>
        <taxon>asterids</taxon>
        <taxon>Ericales</taxon>
        <taxon>Actinidiaceae</taxon>
        <taxon>Actinidia</taxon>
    </lineage>
</organism>
<dbReference type="PANTHER" id="PTHR23076:SF118">
    <property type="entry name" value="ATP-DEPENDENT ZINC METALLOPROTEASE FTSH 6, CHLOROPLASTIC"/>
    <property type="match status" value="1"/>
</dbReference>
<dbReference type="InterPro" id="IPR037219">
    <property type="entry name" value="Peptidase_M41-like"/>
</dbReference>